<feature type="non-terminal residue" evidence="1">
    <location>
        <position position="101"/>
    </location>
</feature>
<comment type="caution">
    <text evidence="1">The sequence shown here is derived from an EMBL/GenBank/DDBJ whole genome shotgun (WGS) entry which is preliminary data.</text>
</comment>
<proteinExistence type="predicted"/>
<evidence type="ECO:0000313" key="1">
    <source>
        <dbReference type="EMBL" id="KKM84316.1"/>
    </source>
</evidence>
<organism evidence="1">
    <name type="scientific">marine sediment metagenome</name>
    <dbReference type="NCBI Taxonomy" id="412755"/>
    <lineage>
        <taxon>unclassified sequences</taxon>
        <taxon>metagenomes</taxon>
        <taxon>ecological metagenomes</taxon>
    </lineage>
</organism>
<gene>
    <name evidence="1" type="ORF">LCGC14_1300440</name>
</gene>
<sequence>MSNDLKVLKEISKLVGRELRKYDIEFLDENLDNSDFIYSIQDDNVIYIGLDFSNKKVSEADHQKVGNYLTNLKYLKGFSISYREIDEVPDFIRNFKDLESL</sequence>
<dbReference type="AlphaFoldDB" id="A0A0F9LAF1"/>
<accession>A0A0F9LAF1</accession>
<dbReference type="EMBL" id="LAZR01007586">
    <property type="protein sequence ID" value="KKM84316.1"/>
    <property type="molecule type" value="Genomic_DNA"/>
</dbReference>
<reference evidence="1" key="1">
    <citation type="journal article" date="2015" name="Nature">
        <title>Complex archaea that bridge the gap between prokaryotes and eukaryotes.</title>
        <authorList>
            <person name="Spang A."/>
            <person name="Saw J.H."/>
            <person name="Jorgensen S.L."/>
            <person name="Zaremba-Niedzwiedzka K."/>
            <person name="Martijn J."/>
            <person name="Lind A.E."/>
            <person name="van Eijk R."/>
            <person name="Schleper C."/>
            <person name="Guy L."/>
            <person name="Ettema T.J."/>
        </authorList>
    </citation>
    <scope>NUCLEOTIDE SEQUENCE</scope>
</reference>
<protein>
    <submittedName>
        <fullName evidence="1">Uncharacterized protein</fullName>
    </submittedName>
</protein>
<name>A0A0F9LAF1_9ZZZZ</name>